<dbReference type="GO" id="GO:0005506">
    <property type="term" value="F:iron ion binding"/>
    <property type="evidence" value="ECO:0007669"/>
    <property type="project" value="InterPro"/>
</dbReference>
<feature type="domain" description="Fe2OG dioxygenase" evidence="7">
    <location>
        <begin position="108"/>
        <end position="206"/>
    </location>
</feature>
<protein>
    <submittedName>
        <fullName evidence="8">2OG-Fe(II) oxygenase</fullName>
    </submittedName>
</protein>
<dbReference type="SUPFAM" id="SSF51197">
    <property type="entry name" value="Clavaminate synthase-like"/>
    <property type="match status" value="1"/>
</dbReference>
<dbReference type="GO" id="GO:0051213">
    <property type="term" value="F:dioxygenase activity"/>
    <property type="evidence" value="ECO:0007669"/>
    <property type="project" value="UniProtKB-KW"/>
</dbReference>
<evidence type="ECO:0000259" key="7">
    <source>
        <dbReference type="PROSITE" id="PS51471"/>
    </source>
</evidence>
<evidence type="ECO:0000256" key="6">
    <source>
        <dbReference type="ARBA" id="ARBA00023004"/>
    </source>
</evidence>
<evidence type="ECO:0000256" key="2">
    <source>
        <dbReference type="ARBA" id="ARBA00022723"/>
    </source>
</evidence>
<name>A0A369TC30_9PROT</name>
<keyword evidence="3" id="KW-0847">Vitamin C</keyword>
<dbReference type="GO" id="GO:0016705">
    <property type="term" value="F:oxidoreductase activity, acting on paired donors, with incorporation or reduction of molecular oxygen"/>
    <property type="evidence" value="ECO:0007669"/>
    <property type="project" value="InterPro"/>
</dbReference>
<dbReference type="EMBL" id="QPMH01000004">
    <property type="protein sequence ID" value="RDD62869.1"/>
    <property type="molecule type" value="Genomic_DNA"/>
</dbReference>
<evidence type="ECO:0000256" key="1">
    <source>
        <dbReference type="ARBA" id="ARBA00001961"/>
    </source>
</evidence>
<reference evidence="8 9" key="1">
    <citation type="submission" date="2018-07" db="EMBL/GenBank/DDBJ databases">
        <title>Venubactetium sediminum gen. nov., sp. nov., isolated from a marine solar saltern.</title>
        <authorList>
            <person name="Wang S."/>
        </authorList>
    </citation>
    <scope>NUCLEOTIDE SEQUENCE [LARGE SCALE GENOMIC DNA]</scope>
    <source>
        <strain evidence="8 9">WD2A32</strain>
    </source>
</reference>
<dbReference type="InterPro" id="IPR006620">
    <property type="entry name" value="Pro_4_hyd_alph"/>
</dbReference>
<dbReference type="InterPro" id="IPR005123">
    <property type="entry name" value="Oxoglu/Fe-dep_dioxygenase_dom"/>
</dbReference>
<evidence type="ECO:0000256" key="3">
    <source>
        <dbReference type="ARBA" id="ARBA00022896"/>
    </source>
</evidence>
<comment type="cofactor">
    <cofactor evidence="1">
        <name>L-ascorbate</name>
        <dbReference type="ChEBI" id="CHEBI:38290"/>
    </cofactor>
</comment>
<gene>
    <name evidence="8" type="ORF">DRB17_06850</name>
</gene>
<dbReference type="AlphaFoldDB" id="A0A369TC30"/>
<organism evidence="8 9">
    <name type="scientific">Ferruginivarius sediminum</name>
    <dbReference type="NCBI Taxonomy" id="2661937"/>
    <lineage>
        <taxon>Bacteria</taxon>
        <taxon>Pseudomonadati</taxon>
        <taxon>Pseudomonadota</taxon>
        <taxon>Alphaproteobacteria</taxon>
        <taxon>Rhodospirillales</taxon>
        <taxon>Rhodospirillaceae</taxon>
        <taxon>Ferruginivarius</taxon>
    </lineage>
</organism>
<dbReference type="Gene3D" id="2.60.120.620">
    <property type="entry name" value="q2cbj1_9rhob like domain"/>
    <property type="match status" value="1"/>
</dbReference>
<dbReference type="Proteomes" id="UP000253941">
    <property type="component" value="Unassembled WGS sequence"/>
</dbReference>
<sequence length="210" mass="22913">MLPALGSAALEVDTSMRVLPGPDPLFRQRRWATLLEVLSPEECDALIAQANGVVSLAGHLVGGRGEAGVRRSDVTWLADTPDNAALYMHLTQAASRLNHDNFRFALDGFEEEFQLARYRAEVAGHYDWHVDRGGRAVGGRRKLALVVQLSDADSYEGGALELNVDGIVREAPRQRGTAIAFPAYALHRVAPVTNGIRFSLTAWLHGPDFT</sequence>
<evidence type="ECO:0000256" key="5">
    <source>
        <dbReference type="ARBA" id="ARBA00023002"/>
    </source>
</evidence>
<dbReference type="InterPro" id="IPR044862">
    <property type="entry name" value="Pro_4_hyd_alph_FE2OG_OXY"/>
</dbReference>
<keyword evidence="5" id="KW-0560">Oxidoreductase</keyword>
<keyword evidence="6" id="KW-0408">Iron</keyword>
<evidence type="ECO:0000313" key="9">
    <source>
        <dbReference type="Proteomes" id="UP000253941"/>
    </source>
</evidence>
<evidence type="ECO:0000256" key="4">
    <source>
        <dbReference type="ARBA" id="ARBA00022964"/>
    </source>
</evidence>
<proteinExistence type="predicted"/>
<comment type="caution">
    <text evidence="8">The sequence shown here is derived from an EMBL/GenBank/DDBJ whole genome shotgun (WGS) entry which is preliminary data.</text>
</comment>
<dbReference type="SMART" id="SM00702">
    <property type="entry name" value="P4Hc"/>
    <property type="match status" value="1"/>
</dbReference>
<accession>A0A369TC30</accession>
<dbReference type="PROSITE" id="PS51471">
    <property type="entry name" value="FE2OG_OXY"/>
    <property type="match status" value="1"/>
</dbReference>
<evidence type="ECO:0000313" key="8">
    <source>
        <dbReference type="EMBL" id="RDD62869.1"/>
    </source>
</evidence>
<keyword evidence="2" id="KW-0479">Metal-binding</keyword>
<dbReference type="Pfam" id="PF13640">
    <property type="entry name" value="2OG-FeII_Oxy_3"/>
    <property type="match status" value="1"/>
</dbReference>
<keyword evidence="4" id="KW-0223">Dioxygenase</keyword>
<dbReference type="GO" id="GO:0031418">
    <property type="term" value="F:L-ascorbic acid binding"/>
    <property type="evidence" value="ECO:0007669"/>
    <property type="project" value="UniProtKB-KW"/>
</dbReference>
<keyword evidence="9" id="KW-1185">Reference proteome</keyword>